<proteinExistence type="predicted"/>
<protein>
    <submittedName>
        <fullName evidence="2">Pr6Pr family membrane protein</fullName>
    </submittedName>
</protein>
<evidence type="ECO:0000313" key="2">
    <source>
        <dbReference type="EMBL" id="QYD67243.1"/>
    </source>
</evidence>
<keyword evidence="3" id="KW-1185">Reference proteome</keyword>
<feature type="transmembrane region" description="Helical" evidence="1">
    <location>
        <begin position="166"/>
        <end position="185"/>
    </location>
</feature>
<dbReference type="NCBIfam" id="NF038065">
    <property type="entry name" value="Pr6Pr"/>
    <property type="match status" value="1"/>
</dbReference>
<keyword evidence="1" id="KW-0472">Membrane</keyword>
<dbReference type="RefSeq" id="WP_219796237.1">
    <property type="nucleotide sequence ID" value="NZ_CP080095.1"/>
</dbReference>
<evidence type="ECO:0000313" key="3">
    <source>
        <dbReference type="Proteomes" id="UP000826462"/>
    </source>
</evidence>
<evidence type="ECO:0000256" key="1">
    <source>
        <dbReference type="SAM" id="Phobius"/>
    </source>
</evidence>
<reference evidence="2 3" key="1">
    <citation type="submission" date="2021-07" db="EMBL/GenBank/DDBJ databases">
        <title>Paraburkholderia edwinii protects Aspergillus sp. from phenazines by acting as a toxin sponge.</title>
        <authorList>
            <person name="Dahlstrom K.M."/>
            <person name="Newman D.K."/>
        </authorList>
    </citation>
    <scope>NUCLEOTIDE SEQUENCE [LARGE SCALE GENOMIC DNA]</scope>
    <source>
        <strain evidence="2 3">Pe01</strain>
    </source>
</reference>
<name>A0ABX8UEP8_9BURK</name>
<accession>A0ABX8UEP8</accession>
<feature type="transmembrane region" description="Helical" evidence="1">
    <location>
        <begin position="205"/>
        <end position="225"/>
    </location>
</feature>
<dbReference type="InterPro" id="IPR049713">
    <property type="entry name" value="Pr6Pr-like"/>
</dbReference>
<feature type="transmembrane region" description="Helical" evidence="1">
    <location>
        <begin position="100"/>
        <end position="118"/>
    </location>
</feature>
<keyword evidence="1" id="KW-0812">Transmembrane</keyword>
<keyword evidence="1" id="KW-1133">Transmembrane helix</keyword>
<feature type="transmembrane region" description="Helical" evidence="1">
    <location>
        <begin position="70"/>
        <end position="88"/>
    </location>
</feature>
<organism evidence="2 3">
    <name type="scientific">Paraburkholderia edwinii</name>
    <dbReference type="NCBI Taxonomy" id="2861782"/>
    <lineage>
        <taxon>Bacteria</taxon>
        <taxon>Pseudomonadati</taxon>
        <taxon>Pseudomonadota</taxon>
        <taxon>Betaproteobacteria</taxon>
        <taxon>Burkholderiales</taxon>
        <taxon>Burkholderiaceae</taxon>
        <taxon>Paraburkholderia</taxon>
    </lineage>
</organism>
<sequence length="253" mass="28322">MTAPPTLPTPPSRDEPELPLHTPSAASLTAAALIALIAWLAFAAQTDITIDRLAARGYGVFDALERMSSYLTNLTVLLCAISFTCIALRPPTPIGRFFRAPTVVTAIVVYMVFVGLAYNFLLRHLWTPHGYRSLVNESLHTVLPALCALYWLLFVPRFHLTIRRSLLWLVYPLAYIAATMLRGSLSDFYPYPFIDVLELGYERVLINELALIGAFIGLMVLFIAINHRRPQRTREASIATQHARQDVTQDVGR</sequence>
<feature type="transmembrane region" description="Helical" evidence="1">
    <location>
        <begin position="28"/>
        <end position="50"/>
    </location>
</feature>
<dbReference type="EMBL" id="CP080095">
    <property type="protein sequence ID" value="QYD67243.1"/>
    <property type="molecule type" value="Genomic_DNA"/>
</dbReference>
<dbReference type="Proteomes" id="UP000826462">
    <property type="component" value="Chromosome 1"/>
</dbReference>
<gene>
    <name evidence="2" type="ORF">KZJ38_12715</name>
</gene>